<dbReference type="HAMAP" id="MF_00735">
    <property type="entry name" value="Methyltr_PrmA"/>
    <property type="match status" value="1"/>
</dbReference>
<evidence type="ECO:0000256" key="4">
    <source>
        <dbReference type="ARBA" id="ARBA00022679"/>
    </source>
</evidence>
<keyword evidence="8" id="KW-1185">Reference proteome</keyword>
<dbReference type="RefSeq" id="WP_111444221.1">
    <property type="nucleotide sequence ID" value="NZ_QKZK01000003.1"/>
</dbReference>
<dbReference type="OrthoDB" id="9785995at2"/>
<dbReference type="GO" id="GO:0032259">
    <property type="term" value="P:methylation"/>
    <property type="evidence" value="ECO:0007669"/>
    <property type="project" value="UniProtKB-KW"/>
</dbReference>
<evidence type="ECO:0000256" key="6">
    <source>
        <dbReference type="HAMAP-Rule" id="MF_00735"/>
    </source>
</evidence>
<sequence>MPYTKVTVTLRPYSEAVSDIFVAQLGEIDYESFVETESGFEAYVQSPLFSRERLEQQIIPVDGVSFTYDVEEIPDQNWNEEWEKNYFQPIVIDDLCVVRGPFHPEFPHIPHRIVIEPKMAFGTGHHETTGMMLKHILANDMTGLRVLDMGCGTGILGILASMRGAREVVGIDIDQWSVDNTLENCSLNHIHNMSVQLGDAASLSGMLPYDVILANINRNILLEDMVKYVAVLKPGGMLIMSGFYAEDLPLIQQEAQRNGLTYVDHREQNRWVAPAFLLKL</sequence>
<keyword evidence="2 6" id="KW-0963">Cytoplasm</keyword>
<dbReference type="InterPro" id="IPR050078">
    <property type="entry name" value="Ribosomal_L11_MeTrfase_PrmA"/>
</dbReference>
<dbReference type="GO" id="GO:0005840">
    <property type="term" value="C:ribosome"/>
    <property type="evidence" value="ECO:0007669"/>
    <property type="project" value="UniProtKB-KW"/>
</dbReference>
<keyword evidence="7" id="KW-0687">Ribonucleoprotein</keyword>
<keyword evidence="7" id="KW-0689">Ribosomal protein</keyword>
<feature type="binding site" evidence="6">
    <location>
        <position position="215"/>
    </location>
    <ligand>
        <name>S-adenosyl-L-methionine</name>
        <dbReference type="ChEBI" id="CHEBI:59789"/>
    </ligand>
</feature>
<protein>
    <recommendedName>
        <fullName evidence="6">Ribosomal protein L11 methyltransferase</fullName>
        <shortName evidence="6">L11 Mtase</shortName>
        <ecNumber evidence="6">2.1.1.-</ecNumber>
    </recommendedName>
</protein>
<evidence type="ECO:0000313" key="7">
    <source>
        <dbReference type="EMBL" id="PZX20036.1"/>
    </source>
</evidence>
<dbReference type="AlphaFoldDB" id="A0A2W7P3P4"/>
<comment type="similarity">
    <text evidence="1 6">Belongs to the methyltransferase superfamily. PrmA family.</text>
</comment>
<comment type="function">
    <text evidence="6">Methylates ribosomal protein L11.</text>
</comment>
<dbReference type="NCBIfam" id="NF001785">
    <property type="entry name" value="PRK00517.2-2"/>
    <property type="match status" value="1"/>
</dbReference>
<dbReference type="PANTHER" id="PTHR43648">
    <property type="entry name" value="ELECTRON TRANSFER FLAVOPROTEIN BETA SUBUNIT LYSINE METHYLTRANSFERASE"/>
    <property type="match status" value="1"/>
</dbReference>
<dbReference type="PANTHER" id="PTHR43648:SF1">
    <property type="entry name" value="ELECTRON TRANSFER FLAVOPROTEIN BETA SUBUNIT LYSINE METHYLTRANSFERASE"/>
    <property type="match status" value="1"/>
</dbReference>
<dbReference type="SUPFAM" id="SSF53335">
    <property type="entry name" value="S-adenosyl-L-methionine-dependent methyltransferases"/>
    <property type="match status" value="1"/>
</dbReference>
<dbReference type="Gene3D" id="3.40.50.150">
    <property type="entry name" value="Vaccinia Virus protein VP39"/>
    <property type="match status" value="1"/>
</dbReference>
<evidence type="ECO:0000256" key="1">
    <source>
        <dbReference type="ARBA" id="ARBA00009741"/>
    </source>
</evidence>
<proteinExistence type="inferred from homology"/>
<evidence type="ECO:0000313" key="8">
    <source>
        <dbReference type="Proteomes" id="UP000249239"/>
    </source>
</evidence>
<dbReference type="GO" id="GO:0016279">
    <property type="term" value="F:protein-lysine N-methyltransferase activity"/>
    <property type="evidence" value="ECO:0007669"/>
    <property type="project" value="RHEA"/>
</dbReference>
<evidence type="ECO:0000256" key="5">
    <source>
        <dbReference type="ARBA" id="ARBA00022691"/>
    </source>
</evidence>
<organism evidence="7 8">
    <name type="scientific">Breznakibacter xylanolyticus</name>
    <dbReference type="NCBI Taxonomy" id="990"/>
    <lineage>
        <taxon>Bacteria</taxon>
        <taxon>Pseudomonadati</taxon>
        <taxon>Bacteroidota</taxon>
        <taxon>Bacteroidia</taxon>
        <taxon>Marinilabiliales</taxon>
        <taxon>Marinilabiliaceae</taxon>
        <taxon>Breznakibacter</taxon>
    </lineage>
</organism>
<dbReference type="Pfam" id="PF06325">
    <property type="entry name" value="PrmA"/>
    <property type="match status" value="1"/>
</dbReference>
<keyword evidence="3 6" id="KW-0489">Methyltransferase</keyword>
<gene>
    <name evidence="6" type="primary">prmA</name>
    <name evidence="7" type="ORF">LX69_00487</name>
</gene>
<dbReference type="CDD" id="cd02440">
    <property type="entry name" value="AdoMet_MTases"/>
    <property type="match status" value="1"/>
</dbReference>
<evidence type="ECO:0000256" key="2">
    <source>
        <dbReference type="ARBA" id="ARBA00022490"/>
    </source>
</evidence>
<comment type="caution">
    <text evidence="7">The sequence shown here is derived from an EMBL/GenBank/DDBJ whole genome shotgun (WGS) entry which is preliminary data.</text>
</comment>
<dbReference type="Proteomes" id="UP000249239">
    <property type="component" value="Unassembled WGS sequence"/>
</dbReference>
<dbReference type="InterPro" id="IPR004498">
    <property type="entry name" value="Ribosomal_PrmA_MeTrfase"/>
</dbReference>
<feature type="binding site" evidence="6">
    <location>
        <position position="150"/>
    </location>
    <ligand>
        <name>S-adenosyl-L-methionine</name>
        <dbReference type="ChEBI" id="CHEBI:59789"/>
    </ligand>
</feature>
<keyword evidence="5 6" id="KW-0949">S-adenosyl-L-methionine</keyword>
<dbReference type="EC" id="2.1.1.-" evidence="6"/>
<evidence type="ECO:0000256" key="3">
    <source>
        <dbReference type="ARBA" id="ARBA00022603"/>
    </source>
</evidence>
<feature type="binding site" evidence="6">
    <location>
        <position position="129"/>
    </location>
    <ligand>
        <name>S-adenosyl-L-methionine</name>
        <dbReference type="ChEBI" id="CHEBI:59789"/>
    </ligand>
</feature>
<name>A0A2W7P3P4_9BACT</name>
<reference evidence="7 8" key="1">
    <citation type="submission" date="2018-06" db="EMBL/GenBank/DDBJ databases">
        <title>Genomic Encyclopedia of Archaeal and Bacterial Type Strains, Phase II (KMG-II): from individual species to whole genera.</title>
        <authorList>
            <person name="Goeker M."/>
        </authorList>
    </citation>
    <scope>NUCLEOTIDE SEQUENCE [LARGE SCALE GENOMIC DNA]</scope>
    <source>
        <strain evidence="7 8">DSM 6779</strain>
    </source>
</reference>
<keyword evidence="4 6" id="KW-0808">Transferase</keyword>
<feature type="binding site" evidence="6">
    <location>
        <position position="172"/>
    </location>
    <ligand>
        <name>S-adenosyl-L-methionine</name>
        <dbReference type="ChEBI" id="CHEBI:59789"/>
    </ligand>
</feature>
<dbReference type="GO" id="GO:0005737">
    <property type="term" value="C:cytoplasm"/>
    <property type="evidence" value="ECO:0007669"/>
    <property type="project" value="UniProtKB-SubCell"/>
</dbReference>
<dbReference type="EMBL" id="QKZK01000003">
    <property type="protein sequence ID" value="PZX20036.1"/>
    <property type="molecule type" value="Genomic_DNA"/>
</dbReference>
<dbReference type="InterPro" id="IPR029063">
    <property type="entry name" value="SAM-dependent_MTases_sf"/>
</dbReference>
<accession>A0A2W7P3P4</accession>
<comment type="catalytic activity">
    <reaction evidence="6">
        <text>L-lysyl-[protein] + 3 S-adenosyl-L-methionine = N(6),N(6),N(6)-trimethyl-L-lysyl-[protein] + 3 S-adenosyl-L-homocysteine + 3 H(+)</text>
        <dbReference type="Rhea" id="RHEA:54192"/>
        <dbReference type="Rhea" id="RHEA-COMP:9752"/>
        <dbReference type="Rhea" id="RHEA-COMP:13826"/>
        <dbReference type="ChEBI" id="CHEBI:15378"/>
        <dbReference type="ChEBI" id="CHEBI:29969"/>
        <dbReference type="ChEBI" id="CHEBI:57856"/>
        <dbReference type="ChEBI" id="CHEBI:59789"/>
        <dbReference type="ChEBI" id="CHEBI:61961"/>
    </reaction>
</comment>
<comment type="subcellular location">
    <subcellularLocation>
        <location evidence="6">Cytoplasm</location>
    </subcellularLocation>
</comment>